<dbReference type="Proteomes" id="UP000297245">
    <property type="component" value="Unassembled WGS sequence"/>
</dbReference>
<dbReference type="SUPFAM" id="SSF57850">
    <property type="entry name" value="RING/U-box"/>
    <property type="match status" value="1"/>
</dbReference>
<dbReference type="InterPro" id="IPR001841">
    <property type="entry name" value="Znf_RING"/>
</dbReference>
<evidence type="ECO:0000256" key="1">
    <source>
        <dbReference type="PROSITE-ProRule" id="PRU00175"/>
    </source>
</evidence>
<evidence type="ECO:0000313" key="5">
    <source>
        <dbReference type="Proteomes" id="UP000297245"/>
    </source>
</evidence>
<evidence type="ECO:0000256" key="2">
    <source>
        <dbReference type="SAM" id="MobiDB-lite"/>
    </source>
</evidence>
<feature type="compositionally biased region" description="Low complexity" evidence="2">
    <location>
        <begin position="289"/>
        <end position="322"/>
    </location>
</feature>
<dbReference type="PROSITE" id="PS50089">
    <property type="entry name" value="ZF_RING_2"/>
    <property type="match status" value="1"/>
</dbReference>
<name>A0A4S8LWC7_DENBC</name>
<organism evidence="4 5">
    <name type="scientific">Dendrothele bispora (strain CBS 962.96)</name>
    <dbReference type="NCBI Taxonomy" id="1314807"/>
    <lineage>
        <taxon>Eukaryota</taxon>
        <taxon>Fungi</taxon>
        <taxon>Dikarya</taxon>
        <taxon>Basidiomycota</taxon>
        <taxon>Agaricomycotina</taxon>
        <taxon>Agaricomycetes</taxon>
        <taxon>Agaricomycetidae</taxon>
        <taxon>Agaricales</taxon>
        <taxon>Agaricales incertae sedis</taxon>
        <taxon>Dendrothele</taxon>
    </lineage>
</organism>
<dbReference type="InterPro" id="IPR013083">
    <property type="entry name" value="Znf_RING/FYVE/PHD"/>
</dbReference>
<keyword evidence="1" id="KW-0479">Metal-binding</keyword>
<feature type="compositionally biased region" description="Low complexity" evidence="2">
    <location>
        <begin position="264"/>
        <end position="274"/>
    </location>
</feature>
<accession>A0A4S8LWC7</accession>
<keyword evidence="1" id="KW-0862">Zinc</keyword>
<feature type="compositionally biased region" description="Polar residues" evidence="2">
    <location>
        <begin position="323"/>
        <end position="337"/>
    </location>
</feature>
<dbReference type="Gene3D" id="3.30.40.10">
    <property type="entry name" value="Zinc/RING finger domain, C3HC4 (zinc finger)"/>
    <property type="match status" value="1"/>
</dbReference>
<keyword evidence="5" id="KW-1185">Reference proteome</keyword>
<dbReference type="EMBL" id="ML179236">
    <property type="protein sequence ID" value="THU93934.1"/>
    <property type="molecule type" value="Genomic_DNA"/>
</dbReference>
<dbReference type="AlphaFoldDB" id="A0A4S8LWC7"/>
<protein>
    <recommendedName>
        <fullName evidence="3">RING-type domain-containing protein</fullName>
    </recommendedName>
</protein>
<evidence type="ECO:0000259" key="3">
    <source>
        <dbReference type="PROSITE" id="PS50089"/>
    </source>
</evidence>
<feature type="domain" description="RING-type" evidence="3">
    <location>
        <begin position="10"/>
        <end position="56"/>
    </location>
</feature>
<gene>
    <name evidence="4" type="ORF">K435DRAFT_967069</name>
</gene>
<dbReference type="GO" id="GO:0008270">
    <property type="term" value="F:zinc ion binding"/>
    <property type="evidence" value="ECO:0007669"/>
    <property type="project" value="UniProtKB-KW"/>
</dbReference>
<dbReference type="OrthoDB" id="6105938at2759"/>
<evidence type="ECO:0000313" key="4">
    <source>
        <dbReference type="EMBL" id="THU93934.1"/>
    </source>
</evidence>
<sequence length="445" mass="48962">MLTLLPGSCCDVCANEYGPHCLPHSIPCGHVLCASCCNTIVEKTSPRLSPACPFCREQFTTDNVRVIRTDFSSSGWNTPRRLPVTLPTSDPMTDFWNKKEERILLGEGGGSRVRDEARRLEDKVARIAAKKCSVEEVSALHQELEAWLRSPAKNGDQPSSLHLSVALLRAILMNHVVHTEASKTAKNLEAALKGKIDDLEIKNGKLDTELRHLVSTFPLSTRTELNRLKVVATTLGSPPPSSLASSITDARPRAMSPPPPSTTPAPNYAPSTPSRFNPHHTRSASMHNASSRPSTPASASMTSIPSSNHLPTTNNMTTTNTTPLRSHTPSVLRSQTPAIPPLRHAVTPSPMMMSTMPTTMPPNRAQTPGPLIPPKPRRFSTTTPTPLPTKMTRSVSDEKREVHERWLPEDYTKSQHHQHHQQLPQQLPQRSASRASDAFKARHDY</sequence>
<feature type="compositionally biased region" description="Basic and acidic residues" evidence="2">
    <location>
        <begin position="395"/>
        <end position="413"/>
    </location>
</feature>
<reference evidence="4 5" key="1">
    <citation type="journal article" date="2019" name="Nat. Ecol. Evol.">
        <title>Megaphylogeny resolves global patterns of mushroom evolution.</title>
        <authorList>
            <person name="Varga T."/>
            <person name="Krizsan K."/>
            <person name="Foldi C."/>
            <person name="Dima B."/>
            <person name="Sanchez-Garcia M."/>
            <person name="Sanchez-Ramirez S."/>
            <person name="Szollosi G.J."/>
            <person name="Szarkandi J.G."/>
            <person name="Papp V."/>
            <person name="Albert L."/>
            <person name="Andreopoulos W."/>
            <person name="Angelini C."/>
            <person name="Antonin V."/>
            <person name="Barry K.W."/>
            <person name="Bougher N.L."/>
            <person name="Buchanan P."/>
            <person name="Buyck B."/>
            <person name="Bense V."/>
            <person name="Catcheside P."/>
            <person name="Chovatia M."/>
            <person name="Cooper J."/>
            <person name="Damon W."/>
            <person name="Desjardin D."/>
            <person name="Finy P."/>
            <person name="Geml J."/>
            <person name="Haridas S."/>
            <person name="Hughes K."/>
            <person name="Justo A."/>
            <person name="Karasinski D."/>
            <person name="Kautmanova I."/>
            <person name="Kiss B."/>
            <person name="Kocsube S."/>
            <person name="Kotiranta H."/>
            <person name="LaButti K.M."/>
            <person name="Lechner B.E."/>
            <person name="Liimatainen K."/>
            <person name="Lipzen A."/>
            <person name="Lukacs Z."/>
            <person name="Mihaltcheva S."/>
            <person name="Morgado L.N."/>
            <person name="Niskanen T."/>
            <person name="Noordeloos M.E."/>
            <person name="Ohm R.A."/>
            <person name="Ortiz-Santana B."/>
            <person name="Ovrebo C."/>
            <person name="Racz N."/>
            <person name="Riley R."/>
            <person name="Savchenko A."/>
            <person name="Shiryaev A."/>
            <person name="Soop K."/>
            <person name="Spirin V."/>
            <person name="Szebenyi C."/>
            <person name="Tomsovsky M."/>
            <person name="Tulloss R.E."/>
            <person name="Uehling J."/>
            <person name="Grigoriev I.V."/>
            <person name="Vagvolgyi C."/>
            <person name="Papp T."/>
            <person name="Martin F.M."/>
            <person name="Miettinen O."/>
            <person name="Hibbett D.S."/>
            <person name="Nagy L.G."/>
        </authorList>
    </citation>
    <scope>NUCLEOTIDE SEQUENCE [LARGE SCALE GENOMIC DNA]</scope>
    <source>
        <strain evidence="4 5">CBS 962.96</strain>
    </source>
</reference>
<proteinExistence type="predicted"/>
<feature type="region of interest" description="Disordered" evidence="2">
    <location>
        <begin position="233"/>
        <end position="445"/>
    </location>
</feature>
<keyword evidence="1" id="KW-0863">Zinc-finger</keyword>
<feature type="compositionally biased region" description="Low complexity" evidence="2">
    <location>
        <begin position="379"/>
        <end position="393"/>
    </location>
</feature>
<feature type="compositionally biased region" description="Low complexity" evidence="2">
    <location>
        <begin position="347"/>
        <end position="362"/>
    </location>
</feature>